<evidence type="ECO:0000256" key="3">
    <source>
        <dbReference type="ARBA" id="ARBA00022500"/>
    </source>
</evidence>
<dbReference type="FunFam" id="1.10.287.950:FF:000001">
    <property type="entry name" value="Methyl-accepting chemotaxis sensory transducer"/>
    <property type="match status" value="1"/>
</dbReference>
<evidence type="ECO:0000259" key="12">
    <source>
        <dbReference type="PROSITE" id="PS50885"/>
    </source>
</evidence>
<dbReference type="GO" id="GO:0005886">
    <property type="term" value="C:plasma membrane"/>
    <property type="evidence" value="ECO:0007669"/>
    <property type="project" value="UniProtKB-SubCell"/>
</dbReference>
<dbReference type="EMBL" id="JAGKSQ010000007">
    <property type="protein sequence ID" value="MBP3952678.1"/>
    <property type="molecule type" value="Genomic_DNA"/>
</dbReference>
<dbReference type="CDD" id="cd18773">
    <property type="entry name" value="PDC1_HK_sensor"/>
    <property type="match status" value="1"/>
</dbReference>
<evidence type="ECO:0000256" key="4">
    <source>
        <dbReference type="ARBA" id="ARBA00022692"/>
    </source>
</evidence>
<dbReference type="PROSITE" id="PS50111">
    <property type="entry name" value="CHEMOTAXIS_TRANSDUC_2"/>
    <property type="match status" value="1"/>
</dbReference>
<evidence type="ECO:0000256" key="1">
    <source>
        <dbReference type="ARBA" id="ARBA00004651"/>
    </source>
</evidence>
<dbReference type="PANTHER" id="PTHR32089">
    <property type="entry name" value="METHYL-ACCEPTING CHEMOTAXIS PROTEIN MCPB"/>
    <property type="match status" value="1"/>
</dbReference>
<dbReference type="Gene3D" id="3.30.450.20">
    <property type="entry name" value="PAS domain"/>
    <property type="match status" value="2"/>
</dbReference>
<evidence type="ECO:0000313" key="14">
    <source>
        <dbReference type="Proteomes" id="UP000678228"/>
    </source>
</evidence>
<feature type="transmembrane region" description="Helical" evidence="10">
    <location>
        <begin position="305"/>
        <end position="324"/>
    </location>
</feature>
<keyword evidence="2" id="KW-1003">Cell membrane</keyword>
<evidence type="ECO:0000259" key="11">
    <source>
        <dbReference type="PROSITE" id="PS50111"/>
    </source>
</evidence>
<evidence type="ECO:0000256" key="6">
    <source>
        <dbReference type="ARBA" id="ARBA00023136"/>
    </source>
</evidence>
<dbReference type="InterPro" id="IPR033479">
    <property type="entry name" value="dCache_1"/>
</dbReference>
<comment type="similarity">
    <text evidence="8">Belongs to the methyl-accepting chemotaxis (MCP) protein family.</text>
</comment>
<dbReference type="InterPro" id="IPR004089">
    <property type="entry name" value="MCPsignal_dom"/>
</dbReference>
<proteinExistence type="inferred from homology"/>
<dbReference type="Pfam" id="PF00672">
    <property type="entry name" value="HAMP"/>
    <property type="match status" value="1"/>
</dbReference>
<dbReference type="Gene3D" id="6.10.340.10">
    <property type="match status" value="1"/>
</dbReference>
<dbReference type="CDD" id="cd11386">
    <property type="entry name" value="MCP_signal"/>
    <property type="match status" value="1"/>
</dbReference>
<keyword evidence="7 9" id="KW-0807">Transducer</keyword>
<dbReference type="SMART" id="SM00283">
    <property type="entry name" value="MA"/>
    <property type="match status" value="1"/>
</dbReference>
<dbReference type="Pfam" id="PF02743">
    <property type="entry name" value="dCache_1"/>
    <property type="match status" value="1"/>
</dbReference>
<dbReference type="Proteomes" id="UP000678228">
    <property type="component" value="Unassembled WGS sequence"/>
</dbReference>
<dbReference type="GO" id="GO:0007165">
    <property type="term" value="P:signal transduction"/>
    <property type="evidence" value="ECO:0007669"/>
    <property type="project" value="UniProtKB-KW"/>
</dbReference>
<feature type="domain" description="HAMP" evidence="12">
    <location>
        <begin position="325"/>
        <end position="378"/>
    </location>
</feature>
<keyword evidence="5 10" id="KW-1133">Transmembrane helix</keyword>
<evidence type="ECO:0000256" key="8">
    <source>
        <dbReference type="ARBA" id="ARBA00029447"/>
    </source>
</evidence>
<feature type="transmembrane region" description="Helical" evidence="10">
    <location>
        <begin position="12"/>
        <end position="33"/>
    </location>
</feature>
<dbReference type="InterPro" id="IPR003660">
    <property type="entry name" value="HAMP_dom"/>
</dbReference>
<evidence type="ECO:0000256" key="9">
    <source>
        <dbReference type="PROSITE-ProRule" id="PRU00284"/>
    </source>
</evidence>
<gene>
    <name evidence="13" type="ORF">J7W16_16275</name>
</gene>
<dbReference type="Gene3D" id="1.10.287.950">
    <property type="entry name" value="Methyl-accepting chemotaxis protein"/>
    <property type="match status" value="1"/>
</dbReference>
<evidence type="ECO:0000256" key="7">
    <source>
        <dbReference type="ARBA" id="ARBA00023224"/>
    </source>
</evidence>
<sequence>MKKRSFYKNSLFLKIFLTSLICLIIPMLITLVYTSYTTSNALETEARNSLSSVANEKNKQFESVFDSQFQLSEAMVSELFMIEFFDELNETNQIDQEKVEVIAQNLAERVNSSNGLYENLFFSYDDKVFIDGVGGNSVGHVFDKELESYYFEQLENPGVSASDYMYSPITGRPVITISNSIMDQQTGEILSVLVIAVDINKLTEVLVATDSVEESNTMILDPSGLVIASSQADLALNLNFSEQAGGISDLFEKMQEAQSGYGTFTLNDQENMGTFIENEDNQLTILTYTPVEHYMGSVQGLQSNIIIVMILSIVFAAIVIFIILRRMVKPIGIVSKSAQRIAQGDLTIDPIELNTKDEVGELAHSFNQMLANLQTMIHQVSTTSESVAASAEELSASSEQSTRVTEQVTEAIQAVAVGAEDQSDNVLQSADLLRDVTASVQQVTANAQQVVTAANTTSEKAREGATIIDSSLSQIETTNDEIQQVAEKIKQLEVRSKEIGQIIGVITQISDQTNLLALNAAIEAARAGEHGKGFAVVANEVRNLAEQSKNSSEQITSLITAILKETEETVQSMDETVKQSSKGIEAIKTVEHTFDDIQQSVDYVTGQIQEVSTASELIQSSIKRISSSVEQITTISSETASKTQQVSVSMEEQAASSKEVTSATLSLAKLAEQLQGSIQHFKLK</sequence>
<comment type="caution">
    <text evidence="13">The sequence shown here is derived from an EMBL/GenBank/DDBJ whole genome shotgun (WGS) entry which is preliminary data.</text>
</comment>
<dbReference type="Pfam" id="PF00015">
    <property type="entry name" value="MCPsignal"/>
    <property type="match status" value="1"/>
</dbReference>
<keyword evidence="14" id="KW-1185">Reference proteome</keyword>
<dbReference type="CDD" id="cd06225">
    <property type="entry name" value="HAMP"/>
    <property type="match status" value="1"/>
</dbReference>
<comment type="subcellular location">
    <subcellularLocation>
        <location evidence="1">Cell membrane</location>
        <topology evidence="1">Multi-pass membrane protein</topology>
    </subcellularLocation>
</comment>
<feature type="domain" description="Methyl-accepting transducer" evidence="11">
    <location>
        <begin position="397"/>
        <end position="633"/>
    </location>
</feature>
<reference evidence="13" key="1">
    <citation type="submission" date="2021-03" db="EMBL/GenBank/DDBJ databases">
        <title>Bacillus suaedae sp. nov., isolated from Suaeda aralocaspica.</title>
        <authorList>
            <person name="Lei R.F.R."/>
        </authorList>
    </citation>
    <scope>NUCLEOTIDE SEQUENCE</scope>
    <source>
        <strain evidence="13">YZJH907-2</strain>
    </source>
</reference>
<organism evidence="13 14">
    <name type="scientific">Halalkalibacter suaedae</name>
    <dbReference type="NCBI Taxonomy" id="2822140"/>
    <lineage>
        <taxon>Bacteria</taxon>
        <taxon>Bacillati</taxon>
        <taxon>Bacillota</taxon>
        <taxon>Bacilli</taxon>
        <taxon>Bacillales</taxon>
        <taxon>Bacillaceae</taxon>
        <taxon>Halalkalibacter</taxon>
    </lineage>
</organism>
<dbReference type="PANTHER" id="PTHR32089:SF112">
    <property type="entry name" value="LYSOZYME-LIKE PROTEIN-RELATED"/>
    <property type="match status" value="1"/>
</dbReference>
<keyword evidence="6 10" id="KW-0472">Membrane</keyword>
<dbReference type="AlphaFoldDB" id="A0A941ARI2"/>
<dbReference type="SUPFAM" id="SSF58104">
    <property type="entry name" value="Methyl-accepting chemotaxis protein (MCP) signaling domain"/>
    <property type="match status" value="1"/>
</dbReference>
<accession>A0A941ARI2</accession>
<evidence type="ECO:0000313" key="13">
    <source>
        <dbReference type="EMBL" id="MBP3952678.1"/>
    </source>
</evidence>
<keyword evidence="3" id="KW-0145">Chemotaxis</keyword>
<dbReference type="PROSITE" id="PS50885">
    <property type="entry name" value="HAMP"/>
    <property type="match status" value="1"/>
</dbReference>
<evidence type="ECO:0000256" key="10">
    <source>
        <dbReference type="SAM" id="Phobius"/>
    </source>
</evidence>
<name>A0A941ARI2_9BACI</name>
<evidence type="ECO:0000256" key="5">
    <source>
        <dbReference type="ARBA" id="ARBA00022989"/>
    </source>
</evidence>
<dbReference type="SMART" id="SM00304">
    <property type="entry name" value="HAMP"/>
    <property type="match status" value="1"/>
</dbReference>
<keyword evidence="4 10" id="KW-0812">Transmembrane</keyword>
<evidence type="ECO:0000256" key="2">
    <source>
        <dbReference type="ARBA" id="ARBA00022475"/>
    </source>
</evidence>
<protein>
    <submittedName>
        <fullName evidence="13">Methyl-accepting chemotaxis protein</fullName>
    </submittedName>
</protein>
<dbReference type="GO" id="GO:0006935">
    <property type="term" value="P:chemotaxis"/>
    <property type="evidence" value="ECO:0007669"/>
    <property type="project" value="UniProtKB-KW"/>
</dbReference>